<evidence type="ECO:0000259" key="2">
    <source>
        <dbReference type="Pfam" id="PF07075"/>
    </source>
</evidence>
<evidence type="ECO:0000259" key="3">
    <source>
        <dbReference type="Pfam" id="PF20732"/>
    </source>
</evidence>
<dbReference type="Pfam" id="PF20732">
    <property type="entry name" value="NamZ_C"/>
    <property type="match status" value="1"/>
</dbReference>
<dbReference type="Gene3D" id="3.90.1150.140">
    <property type="match status" value="1"/>
</dbReference>
<comment type="caution">
    <text evidence="4">The sequence shown here is derived from an EMBL/GenBank/DDBJ whole genome shotgun (WGS) entry which is preliminary data.</text>
</comment>
<dbReference type="EMBL" id="BJYS01000052">
    <property type="protein sequence ID" value="GEO07153.1"/>
    <property type="molecule type" value="Genomic_DNA"/>
</dbReference>
<dbReference type="AlphaFoldDB" id="A0A512B5A4"/>
<dbReference type="InterPro" id="IPR008302">
    <property type="entry name" value="NamZ"/>
</dbReference>
<dbReference type="OrthoDB" id="9801061at2"/>
<accession>A0A512B5A4</accession>
<dbReference type="RefSeq" id="WP_146904722.1">
    <property type="nucleotide sequence ID" value="NZ_BJYS01000052.1"/>
</dbReference>
<dbReference type="PANTHER" id="PTHR42915">
    <property type="entry name" value="HYPOTHETICAL 460 KDA PROTEIN IN FEUA-SIGW INTERGENIC REGION [PRECURSOR]"/>
    <property type="match status" value="1"/>
</dbReference>
<evidence type="ECO:0000256" key="1">
    <source>
        <dbReference type="SAM" id="SignalP"/>
    </source>
</evidence>
<dbReference type="Gene3D" id="3.40.50.12170">
    <property type="entry name" value="Uncharacterised protein PF07075, DUF1343"/>
    <property type="match status" value="1"/>
</dbReference>
<sequence>MIQPLLLLLLSILFSLAQCSEPTAERAETAAVNPPPAKAPATATLPVAAIQTGADQTSTYLPFLKNKRVAMVVNQTSMIGSKHLVDSLVAAKVNITLIFAPEHGFRGDADAGAHISNATDSKTGLPIFSLYGKNKKPSAEQLQNVDVLLFDIQDVGARFYTYISTMHYVMEAAAENNKTVLILDRPNPTGYYVDGPVLNLKHQSFVGMHPIPIVHGLTVGELAGMINGQKWLAGQRTCNLKVIPVKNYTHKSRYSLPVKPSPNLPNDLAIQVYPSICLFEGTNVSVGRGTATPFQVMGSPFYKKKAYSFTPKSVPGATNPPHLNQVCYGYKLTEKDVQGKFSLAYLLDFYQNSTNQDKFFNNFFNTLAGNTELQEQIKAGKSETEIRASWEPALTAYKKMRKQYLLYPDFE</sequence>
<protein>
    <recommendedName>
        <fullName evidence="6">DUF1343 domain-containing protein</fullName>
    </recommendedName>
</protein>
<feature type="chain" id="PRO_5022197895" description="DUF1343 domain-containing protein" evidence="1">
    <location>
        <begin position="18"/>
        <end position="411"/>
    </location>
</feature>
<organism evidence="4 5">
    <name type="scientific">Adhaeribacter aerolatus</name>
    <dbReference type="NCBI Taxonomy" id="670289"/>
    <lineage>
        <taxon>Bacteria</taxon>
        <taxon>Pseudomonadati</taxon>
        <taxon>Bacteroidota</taxon>
        <taxon>Cytophagia</taxon>
        <taxon>Cytophagales</taxon>
        <taxon>Hymenobacteraceae</taxon>
        <taxon>Adhaeribacter</taxon>
    </lineage>
</organism>
<evidence type="ECO:0000313" key="4">
    <source>
        <dbReference type="EMBL" id="GEO07153.1"/>
    </source>
</evidence>
<dbReference type="PIRSF" id="PIRSF016719">
    <property type="entry name" value="UCP016719"/>
    <property type="match status" value="1"/>
</dbReference>
<dbReference type="Pfam" id="PF07075">
    <property type="entry name" value="NamZ_N"/>
    <property type="match status" value="1"/>
</dbReference>
<feature type="domain" description="Peptidoglycan beta-N-acetylmuramidase NamZ N-terminal" evidence="2">
    <location>
        <begin position="69"/>
        <end position="266"/>
    </location>
</feature>
<evidence type="ECO:0000313" key="5">
    <source>
        <dbReference type="Proteomes" id="UP000321532"/>
    </source>
</evidence>
<dbReference type="GO" id="GO:0033922">
    <property type="term" value="F:peptidoglycan beta-N-acetylmuramidase activity"/>
    <property type="evidence" value="ECO:0007669"/>
    <property type="project" value="InterPro"/>
</dbReference>
<feature type="signal peptide" evidence="1">
    <location>
        <begin position="1"/>
        <end position="17"/>
    </location>
</feature>
<dbReference type="InterPro" id="IPR048503">
    <property type="entry name" value="NamZ_C"/>
</dbReference>
<name>A0A512B5A4_9BACT</name>
<reference evidence="4 5" key="1">
    <citation type="submission" date="2019-07" db="EMBL/GenBank/DDBJ databases">
        <title>Whole genome shotgun sequence of Adhaeribacter aerolatus NBRC 106133.</title>
        <authorList>
            <person name="Hosoyama A."/>
            <person name="Uohara A."/>
            <person name="Ohji S."/>
            <person name="Ichikawa N."/>
        </authorList>
    </citation>
    <scope>NUCLEOTIDE SEQUENCE [LARGE SCALE GENOMIC DNA]</scope>
    <source>
        <strain evidence="4 5">NBRC 106133</strain>
    </source>
</reference>
<gene>
    <name evidence="4" type="ORF">AAE02nite_48170</name>
</gene>
<keyword evidence="5" id="KW-1185">Reference proteome</keyword>
<keyword evidence="1" id="KW-0732">Signal</keyword>
<feature type="domain" description="Peptidoglycan beta-N-acetylmuramidase NamZ C-terminal" evidence="3">
    <location>
        <begin position="272"/>
        <end position="407"/>
    </location>
</feature>
<dbReference type="Proteomes" id="UP000321532">
    <property type="component" value="Unassembled WGS sequence"/>
</dbReference>
<proteinExistence type="predicted"/>
<dbReference type="InterPro" id="IPR048502">
    <property type="entry name" value="NamZ_N"/>
</dbReference>
<dbReference type="PANTHER" id="PTHR42915:SF1">
    <property type="entry name" value="PEPTIDOGLYCAN BETA-N-ACETYLMURAMIDASE NAMZ"/>
    <property type="match status" value="1"/>
</dbReference>
<evidence type="ECO:0008006" key="6">
    <source>
        <dbReference type="Google" id="ProtNLM"/>
    </source>
</evidence>